<evidence type="ECO:0000313" key="1">
    <source>
        <dbReference type="EMBL" id="KAH7909528.1"/>
    </source>
</evidence>
<proteinExistence type="predicted"/>
<sequence length="125" mass="14484">TAVPLNVLNEWESLFVTEVKKTGEMLQRHVCKPVCHKYGNESRCRFLFPHEIIEFSYFDSETNSIALVCRDTNVNFHNRYILICTRHNHDLKCILSGKAAKAAMCYISDYITKMSVNTHEQLSLL</sequence>
<dbReference type="EMBL" id="MU267755">
    <property type="protein sequence ID" value="KAH7909528.1"/>
    <property type="molecule type" value="Genomic_DNA"/>
</dbReference>
<comment type="caution">
    <text evidence="1">The sequence shown here is derived from an EMBL/GenBank/DDBJ whole genome shotgun (WGS) entry which is preliminary data.</text>
</comment>
<protein>
    <submittedName>
        <fullName evidence="1">Uncharacterized protein</fullName>
    </submittedName>
</protein>
<name>A0ACB8A8X1_9AGAM</name>
<organism evidence="1 2">
    <name type="scientific">Hygrophoropsis aurantiaca</name>
    <dbReference type="NCBI Taxonomy" id="72124"/>
    <lineage>
        <taxon>Eukaryota</taxon>
        <taxon>Fungi</taxon>
        <taxon>Dikarya</taxon>
        <taxon>Basidiomycota</taxon>
        <taxon>Agaricomycotina</taxon>
        <taxon>Agaricomycetes</taxon>
        <taxon>Agaricomycetidae</taxon>
        <taxon>Boletales</taxon>
        <taxon>Coniophorineae</taxon>
        <taxon>Hygrophoropsidaceae</taxon>
        <taxon>Hygrophoropsis</taxon>
    </lineage>
</organism>
<feature type="non-terminal residue" evidence="1">
    <location>
        <position position="125"/>
    </location>
</feature>
<gene>
    <name evidence="1" type="ORF">BJ138DRAFT_984058</name>
</gene>
<keyword evidence="2" id="KW-1185">Reference proteome</keyword>
<dbReference type="Proteomes" id="UP000790377">
    <property type="component" value="Unassembled WGS sequence"/>
</dbReference>
<reference evidence="1" key="1">
    <citation type="journal article" date="2021" name="New Phytol.">
        <title>Evolutionary innovations through gain and loss of genes in the ectomycorrhizal Boletales.</title>
        <authorList>
            <person name="Wu G."/>
            <person name="Miyauchi S."/>
            <person name="Morin E."/>
            <person name="Kuo A."/>
            <person name="Drula E."/>
            <person name="Varga T."/>
            <person name="Kohler A."/>
            <person name="Feng B."/>
            <person name="Cao Y."/>
            <person name="Lipzen A."/>
            <person name="Daum C."/>
            <person name="Hundley H."/>
            <person name="Pangilinan J."/>
            <person name="Johnson J."/>
            <person name="Barry K."/>
            <person name="LaButti K."/>
            <person name="Ng V."/>
            <person name="Ahrendt S."/>
            <person name="Min B."/>
            <person name="Choi I.G."/>
            <person name="Park H."/>
            <person name="Plett J.M."/>
            <person name="Magnuson J."/>
            <person name="Spatafora J.W."/>
            <person name="Nagy L.G."/>
            <person name="Henrissat B."/>
            <person name="Grigoriev I.V."/>
            <person name="Yang Z.L."/>
            <person name="Xu J."/>
            <person name="Martin F.M."/>
        </authorList>
    </citation>
    <scope>NUCLEOTIDE SEQUENCE</scope>
    <source>
        <strain evidence="1">ATCC 28755</strain>
    </source>
</reference>
<feature type="non-terminal residue" evidence="1">
    <location>
        <position position="1"/>
    </location>
</feature>
<evidence type="ECO:0000313" key="2">
    <source>
        <dbReference type="Proteomes" id="UP000790377"/>
    </source>
</evidence>
<accession>A0ACB8A8X1</accession>